<evidence type="ECO:0000256" key="1">
    <source>
        <dbReference type="SAM" id="MobiDB-lite"/>
    </source>
</evidence>
<proteinExistence type="predicted"/>
<evidence type="ECO:0000313" key="2">
    <source>
        <dbReference type="EMBL" id="MCD7459829.1"/>
    </source>
</evidence>
<feature type="compositionally biased region" description="Acidic residues" evidence="1">
    <location>
        <begin position="77"/>
        <end position="90"/>
    </location>
</feature>
<evidence type="ECO:0000313" key="3">
    <source>
        <dbReference type="Proteomes" id="UP000823775"/>
    </source>
</evidence>
<dbReference type="EMBL" id="JACEIK010000615">
    <property type="protein sequence ID" value="MCD7459829.1"/>
    <property type="molecule type" value="Genomic_DNA"/>
</dbReference>
<feature type="compositionally biased region" description="Polar residues" evidence="1">
    <location>
        <begin position="66"/>
        <end position="76"/>
    </location>
</feature>
<comment type="caution">
    <text evidence="2">The sequence shown here is derived from an EMBL/GenBank/DDBJ whole genome shotgun (WGS) entry which is preliminary data.</text>
</comment>
<keyword evidence="3" id="KW-1185">Reference proteome</keyword>
<organism evidence="2 3">
    <name type="scientific">Datura stramonium</name>
    <name type="common">Jimsonweed</name>
    <name type="synonym">Common thornapple</name>
    <dbReference type="NCBI Taxonomy" id="4076"/>
    <lineage>
        <taxon>Eukaryota</taxon>
        <taxon>Viridiplantae</taxon>
        <taxon>Streptophyta</taxon>
        <taxon>Embryophyta</taxon>
        <taxon>Tracheophyta</taxon>
        <taxon>Spermatophyta</taxon>
        <taxon>Magnoliopsida</taxon>
        <taxon>eudicotyledons</taxon>
        <taxon>Gunneridae</taxon>
        <taxon>Pentapetalae</taxon>
        <taxon>asterids</taxon>
        <taxon>lamiids</taxon>
        <taxon>Solanales</taxon>
        <taxon>Solanaceae</taxon>
        <taxon>Solanoideae</taxon>
        <taxon>Datureae</taxon>
        <taxon>Datura</taxon>
    </lineage>
</organism>
<feature type="compositionally biased region" description="Polar residues" evidence="1">
    <location>
        <begin position="18"/>
        <end position="49"/>
    </location>
</feature>
<feature type="compositionally biased region" description="Basic and acidic residues" evidence="1">
    <location>
        <begin position="52"/>
        <end position="65"/>
    </location>
</feature>
<sequence length="90" mass="10011">MEMRFEEWVRFQVSNKVLQDKPSSSDATNSGEVRVETSTTRNMDLTNTGEYVADHLPVHTTDQHHANQLSVPVESNSDSEGESDIDGNSS</sequence>
<accession>A0ABS8SM31</accession>
<name>A0ABS8SM31_DATST</name>
<dbReference type="Proteomes" id="UP000823775">
    <property type="component" value="Unassembled WGS sequence"/>
</dbReference>
<gene>
    <name evidence="2" type="ORF">HAX54_042076</name>
</gene>
<reference evidence="2 3" key="1">
    <citation type="journal article" date="2021" name="BMC Genomics">
        <title>Datura genome reveals duplications of psychoactive alkaloid biosynthetic genes and high mutation rate following tissue culture.</title>
        <authorList>
            <person name="Rajewski A."/>
            <person name="Carter-House D."/>
            <person name="Stajich J."/>
            <person name="Litt A."/>
        </authorList>
    </citation>
    <scope>NUCLEOTIDE SEQUENCE [LARGE SCALE GENOMIC DNA]</scope>
    <source>
        <strain evidence="2">AR-01</strain>
    </source>
</reference>
<feature type="region of interest" description="Disordered" evidence="1">
    <location>
        <begin position="18"/>
        <end position="90"/>
    </location>
</feature>
<protein>
    <submittedName>
        <fullName evidence="2">Uncharacterized protein</fullName>
    </submittedName>
</protein>